<organism evidence="2 3">
    <name type="scientific">Clavelina lepadiformis</name>
    <name type="common">Light-bulb sea squirt</name>
    <name type="synonym">Ascidia lepadiformis</name>
    <dbReference type="NCBI Taxonomy" id="159417"/>
    <lineage>
        <taxon>Eukaryota</taxon>
        <taxon>Metazoa</taxon>
        <taxon>Chordata</taxon>
        <taxon>Tunicata</taxon>
        <taxon>Ascidiacea</taxon>
        <taxon>Aplousobranchia</taxon>
        <taxon>Clavelinidae</taxon>
        <taxon>Clavelina</taxon>
    </lineage>
</organism>
<gene>
    <name evidence="2" type="ORF">CVLEPA_LOCUS20822</name>
</gene>
<protein>
    <submittedName>
        <fullName evidence="2">Uncharacterized protein</fullName>
    </submittedName>
</protein>
<reference evidence="2 3" key="1">
    <citation type="submission" date="2024-02" db="EMBL/GenBank/DDBJ databases">
        <authorList>
            <person name="Daric V."/>
            <person name="Darras S."/>
        </authorList>
    </citation>
    <scope>NUCLEOTIDE SEQUENCE [LARGE SCALE GENOMIC DNA]</scope>
</reference>
<dbReference type="InterPro" id="IPR037151">
    <property type="entry name" value="AlkB-like_sf"/>
</dbReference>
<dbReference type="PANTHER" id="PTHR12463:SF0">
    <property type="entry name" value="ALPHA-KETOGLUTARATE-DEPENDENT DIOXYGENASE ALKB HOMOLOG 4"/>
    <property type="match status" value="1"/>
</dbReference>
<dbReference type="PANTHER" id="PTHR12463">
    <property type="entry name" value="OXYGENASE-RELATED"/>
    <property type="match status" value="1"/>
</dbReference>
<comment type="cofactor">
    <cofactor evidence="1">
        <name>Fe(2+)</name>
        <dbReference type="ChEBI" id="CHEBI:29033"/>
    </cofactor>
</comment>
<dbReference type="Proteomes" id="UP001642483">
    <property type="component" value="Unassembled WGS sequence"/>
</dbReference>
<accession>A0ABP0GDY9</accession>
<dbReference type="EMBL" id="CAWYQH010000108">
    <property type="protein sequence ID" value="CAK8688859.1"/>
    <property type="molecule type" value="Genomic_DNA"/>
</dbReference>
<dbReference type="InterPro" id="IPR032857">
    <property type="entry name" value="ALKBH4"/>
</dbReference>
<comment type="caution">
    <text evidence="2">The sequence shown here is derived from an EMBL/GenBank/DDBJ whole genome shotgun (WGS) entry which is preliminary data.</text>
</comment>
<evidence type="ECO:0000313" key="3">
    <source>
        <dbReference type="Proteomes" id="UP001642483"/>
    </source>
</evidence>
<name>A0ABP0GDY9_CLALP</name>
<proteinExistence type="predicted"/>
<evidence type="ECO:0000256" key="1">
    <source>
        <dbReference type="ARBA" id="ARBA00001954"/>
    </source>
</evidence>
<dbReference type="Gene3D" id="2.60.120.590">
    <property type="entry name" value="Alpha-ketoglutarate-dependent dioxygenase AlkB-like"/>
    <property type="match status" value="1"/>
</dbReference>
<evidence type="ECO:0000313" key="2">
    <source>
        <dbReference type="EMBL" id="CAK8688859.1"/>
    </source>
</evidence>
<dbReference type="SUPFAM" id="SSF51197">
    <property type="entry name" value="Clavaminate synthase-like"/>
    <property type="match status" value="1"/>
</dbReference>
<keyword evidence="3" id="KW-1185">Reference proteome</keyword>
<sequence>MHNVNHVCGCKGIRSCLLCENLHDTFPTENTTAYNIKHQKTFQYIPHLKKAVCLSNANHVSGKYVGFEYLGVEIFENFITEKEEEEICKHIDFSPWKESQSGRRKQDYGPKVNFKKQRVKFSTFDGLPSYIVPVIDGFENYEELHGFKPAEQCNLEYVPERGSQIDPHFDDSWLWGERLVTLNLLSDTCLCMTTDLDSLITLQDLTSAISELKDKKTFLQLYSDLLHCSQQTISLKDVVVRIPLKRRSVIVLHGNARFKWMHGIQREDITSRRLCCTFRELSPLFIAGGKQSDIGQELLKIAASFKGNVVL</sequence>